<feature type="transmembrane region" description="Helical" evidence="1">
    <location>
        <begin position="96"/>
        <end position="117"/>
    </location>
</feature>
<keyword evidence="1" id="KW-1133">Transmembrane helix</keyword>
<feature type="transmembrane region" description="Helical" evidence="1">
    <location>
        <begin position="61"/>
        <end position="84"/>
    </location>
</feature>
<proteinExistence type="predicted"/>
<name>A0A0S4IJL5_BODSA</name>
<feature type="transmembrane region" description="Helical" evidence="1">
    <location>
        <begin position="129"/>
        <end position="148"/>
    </location>
</feature>
<organism evidence="2 3">
    <name type="scientific">Bodo saltans</name>
    <name type="common">Flagellated protozoan</name>
    <dbReference type="NCBI Taxonomy" id="75058"/>
    <lineage>
        <taxon>Eukaryota</taxon>
        <taxon>Discoba</taxon>
        <taxon>Euglenozoa</taxon>
        <taxon>Kinetoplastea</taxon>
        <taxon>Metakinetoplastina</taxon>
        <taxon>Eubodonida</taxon>
        <taxon>Bodonidae</taxon>
        <taxon>Bodo</taxon>
    </lineage>
</organism>
<sequence>MSFLFMPEINNHSEVQFSEVFMSSEEKVEPSTATTAAVDIAPSAQDDESQKKKPLMEPPMFYQRIIFLSCIMFTLFVVILGPMAKVLEIQYTVTTSALDVIVLCGVHCIFALSALAWLPLPHLLYIMQLAQYETLLVVLLVTTKWWLLRPMAAHGSGADVFMTILCGFLSVAHFISALMITRTTMDGDTAVRLRWESTKVILGPYFMPEGNRNKVFVALTWCEVFVALTWCVLGLSKACSVAGPLVLGKIIFNLSNAQGFDTIDPR</sequence>
<evidence type="ECO:0000313" key="3">
    <source>
        <dbReference type="Proteomes" id="UP000051952"/>
    </source>
</evidence>
<keyword evidence="1 2" id="KW-0812">Transmembrane</keyword>
<protein>
    <submittedName>
        <fullName evidence="2">Transmembrane protein, putative</fullName>
    </submittedName>
</protein>
<dbReference type="Proteomes" id="UP000051952">
    <property type="component" value="Unassembled WGS sequence"/>
</dbReference>
<evidence type="ECO:0000313" key="2">
    <source>
        <dbReference type="EMBL" id="CUE56591.1"/>
    </source>
</evidence>
<evidence type="ECO:0000256" key="1">
    <source>
        <dbReference type="SAM" id="Phobius"/>
    </source>
</evidence>
<dbReference type="EMBL" id="CYKH01000005">
    <property type="protein sequence ID" value="CUE56591.1"/>
    <property type="molecule type" value="Genomic_DNA"/>
</dbReference>
<accession>A0A0S4IJL5</accession>
<dbReference type="VEuPathDB" id="TriTrypDB:BSAL_49100"/>
<dbReference type="AlphaFoldDB" id="A0A0S4IJL5"/>
<keyword evidence="3" id="KW-1185">Reference proteome</keyword>
<feature type="transmembrane region" description="Helical" evidence="1">
    <location>
        <begin position="215"/>
        <end position="235"/>
    </location>
</feature>
<keyword evidence="1" id="KW-0472">Membrane</keyword>
<reference evidence="3" key="1">
    <citation type="submission" date="2015-09" db="EMBL/GenBank/DDBJ databases">
        <authorList>
            <consortium name="Pathogen Informatics"/>
        </authorList>
    </citation>
    <scope>NUCLEOTIDE SEQUENCE [LARGE SCALE GENOMIC DNA]</scope>
    <source>
        <strain evidence="3">Lake Konstanz</strain>
    </source>
</reference>
<feature type="transmembrane region" description="Helical" evidence="1">
    <location>
        <begin position="160"/>
        <end position="180"/>
    </location>
</feature>
<gene>
    <name evidence="2" type="ORF">BSAL_49100</name>
</gene>